<evidence type="ECO:0000256" key="1">
    <source>
        <dbReference type="SAM" id="Coils"/>
    </source>
</evidence>
<dbReference type="AlphaFoldDB" id="A0A1I5UKU1"/>
<dbReference type="Gene3D" id="3.40.50.1390">
    <property type="entry name" value="Resolvase, N-terminal catalytic domain"/>
    <property type="match status" value="1"/>
</dbReference>
<dbReference type="Proteomes" id="UP000182624">
    <property type="component" value="Unassembled WGS sequence"/>
</dbReference>
<dbReference type="SUPFAM" id="SSF53041">
    <property type="entry name" value="Resolvase-like"/>
    <property type="match status" value="1"/>
</dbReference>
<dbReference type="Pfam" id="PF00239">
    <property type="entry name" value="Resolvase"/>
    <property type="match status" value="1"/>
</dbReference>
<dbReference type="Gene3D" id="3.90.1750.20">
    <property type="entry name" value="Putative Large Serine Recombinase, Chain B, Domain 2"/>
    <property type="match status" value="1"/>
</dbReference>
<evidence type="ECO:0000313" key="4">
    <source>
        <dbReference type="EMBL" id="SFP95865.1"/>
    </source>
</evidence>
<dbReference type="CDD" id="cd00338">
    <property type="entry name" value="Ser_Recombinase"/>
    <property type="match status" value="1"/>
</dbReference>
<dbReference type="PANTHER" id="PTHR30461:SF23">
    <property type="entry name" value="DNA RECOMBINASE-RELATED"/>
    <property type="match status" value="1"/>
</dbReference>
<dbReference type="Pfam" id="PF07508">
    <property type="entry name" value="Recombinase"/>
    <property type="match status" value="1"/>
</dbReference>
<keyword evidence="1" id="KW-0175">Coiled coil</keyword>
<gene>
    <name evidence="4" type="ORF">SAMN04487928_11350</name>
</gene>
<dbReference type="InterPro" id="IPR006119">
    <property type="entry name" value="Resolv_N"/>
</dbReference>
<feature type="domain" description="Resolvase/invertase-type recombinase catalytic" evidence="2">
    <location>
        <begin position="6"/>
        <end position="155"/>
    </location>
</feature>
<feature type="coiled-coil region" evidence="1">
    <location>
        <begin position="438"/>
        <end position="472"/>
    </location>
</feature>
<evidence type="ECO:0000259" key="2">
    <source>
        <dbReference type="PROSITE" id="PS51736"/>
    </source>
</evidence>
<reference evidence="5" key="1">
    <citation type="submission" date="2016-10" db="EMBL/GenBank/DDBJ databases">
        <authorList>
            <person name="Varghese N."/>
            <person name="Submissions S."/>
        </authorList>
    </citation>
    <scope>NUCLEOTIDE SEQUENCE [LARGE SCALE GENOMIC DNA]</scope>
    <source>
        <strain evidence="5">P18</strain>
    </source>
</reference>
<name>A0A1I5UKU1_9FIRM</name>
<dbReference type="PROSITE" id="PS51736">
    <property type="entry name" value="RECOMBINASES_3"/>
    <property type="match status" value="1"/>
</dbReference>
<dbReference type="GO" id="GO:0000150">
    <property type="term" value="F:DNA strand exchange activity"/>
    <property type="evidence" value="ECO:0007669"/>
    <property type="project" value="InterPro"/>
</dbReference>
<dbReference type="EMBL" id="FOXO01000013">
    <property type="protein sequence ID" value="SFP95865.1"/>
    <property type="molecule type" value="Genomic_DNA"/>
</dbReference>
<dbReference type="InterPro" id="IPR025827">
    <property type="entry name" value="Zn_ribbon_recom_dom"/>
</dbReference>
<dbReference type="SMART" id="SM00857">
    <property type="entry name" value="Resolvase"/>
    <property type="match status" value="1"/>
</dbReference>
<dbReference type="InterPro" id="IPR011109">
    <property type="entry name" value="DNA_bind_recombinase_dom"/>
</dbReference>
<feature type="domain" description="Recombinase" evidence="3">
    <location>
        <begin position="163"/>
        <end position="294"/>
    </location>
</feature>
<evidence type="ECO:0000259" key="3">
    <source>
        <dbReference type="PROSITE" id="PS51737"/>
    </source>
</evidence>
<protein>
    <submittedName>
        <fullName evidence="4">Site-specific DNA recombinase</fullName>
    </submittedName>
</protein>
<keyword evidence="5" id="KW-1185">Reference proteome</keyword>
<sequence>MKKQQKCYIYTRVSTAIQVDGYSLDAQRDKLIKYAEYQDMEVVKEFSDAGHSGKNINGRPEFSRMLEEIENGDDGVSYVLVFKLSRFGRNAADVLSSLQLMQDYGVNLICVEDGIDSSKEAGKLMISVLSAVAEIERENILVQTMEGRRQKAREGRWNGGFAPYGYKLVNGELIIAEDEAEIIRIIFDKYIHTNMGVNGVADYLNTHGYKKKKRQNNTLDAFASSFIKGVLDNPIYMGKMPYGRRSNEKIQGTRNEYHVVKQDEYDLYDGIHEAIISEDDFRLAAQKRKETGVKREKTHSLEHEHILSGILRCPVCHGAMYSNVNRKKKVDGTYYKDFFYYACKHRLKVDGHNCSYHHQWGQDKVNAAVEEVIYKLVNNPKFQDALKTKVGAKTDTEELEKEREICRTRLRQTIGAKNKLAEQMDALDVSDRFYDRKYDDMQERMNKLYEEIGAIEDEIDTISLRIENINKKQLSKDSIYRILKSFDKIYGEFTDAEKKRFINSFVERVEIFEEEQEDGRFLKSIKFRFPVYYNGAETQEVDLSDSGWDYQRSLETVCLLSKLH</sequence>
<dbReference type="InterPro" id="IPR038109">
    <property type="entry name" value="DNA_bind_recomb_sf"/>
</dbReference>
<organism evidence="4 5">
    <name type="scientific">Butyrivibrio proteoclasticus</name>
    <dbReference type="NCBI Taxonomy" id="43305"/>
    <lineage>
        <taxon>Bacteria</taxon>
        <taxon>Bacillati</taxon>
        <taxon>Bacillota</taxon>
        <taxon>Clostridia</taxon>
        <taxon>Lachnospirales</taxon>
        <taxon>Lachnospiraceae</taxon>
        <taxon>Butyrivibrio</taxon>
    </lineage>
</organism>
<dbReference type="Pfam" id="PF13408">
    <property type="entry name" value="Zn_ribbon_recom"/>
    <property type="match status" value="1"/>
</dbReference>
<dbReference type="InterPro" id="IPR050639">
    <property type="entry name" value="SSR_resolvase"/>
</dbReference>
<dbReference type="PROSITE" id="PS51737">
    <property type="entry name" value="RECOMBINASE_DNA_BIND"/>
    <property type="match status" value="1"/>
</dbReference>
<proteinExistence type="predicted"/>
<evidence type="ECO:0000313" key="5">
    <source>
        <dbReference type="Proteomes" id="UP000182624"/>
    </source>
</evidence>
<dbReference type="PANTHER" id="PTHR30461">
    <property type="entry name" value="DNA-INVERTASE FROM LAMBDOID PROPHAGE"/>
    <property type="match status" value="1"/>
</dbReference>
<dbReference type="InterPro" id="IPR036162">
    <property type="entry name" value="Resolvase-like_N_sf"/>
</dbReference>
<dbReference type="GO" id="GO:0003677">
    <property type="term" value="F:DNA binding"/>
    <property type="evidence" value="ECO:0007669"/>
    <property type="project" value="InterPro"/>
</dbReference>
<accession>A0A1I5UKU1</accession>